<dbReference type="Gene3D" id="2.160.20.10">
    <property type="entry name" value="Single-stranded right-handed beta-helix, Pectin lyase-like"/>
    <property type="match status" value="1"/>
</dbReference>
<proteinExistence type="predicted"/>
<dbReference type="EMBL" id="JAUSVL010000001">
    <property type="protein sequence ID" value="MDQ0290040.1"/>
    <property type="molecule type" value="Genomic_DNA"/>
</dbReference>
<dbReference type="AlphaFoldDB" id="A0AAE3VGP0"/>
<evidence type="ECO:0000313" key="1">
    <source>
        <dbReference type="EMBL" id="MDQ0290040.1"/>
    </source>
</evidence>
<accession>A0AAE3VGP0</accession>
<reference evidence="1" key="1">
    <citation type="submission" date="2023-07" db="EMBL/GenBank/DDBJ databases">
        <title>Genomic Encyclopedia of Type Strains, Phase IV (KMG-IV): sequencing the most valuable type-strain genomes for metagenomic binning, comparative biology and taxonomic classification.</title>
        <authorList>
            <person name="Goeker M."/>
        </authorList>
    </citation>
    <scope>NUCLEOTIDE SEQUENCE</scope>
    <source>
        <strain evidence="1">DSM 24202</strain>
    </source>
</reference>
<dbReference type="SUPFAM" id="SSF51126">
    <property type="entry name" value="Pectin lyase-like"/>
    <property type="match status" value="1"/>
</dbReference>
<evidence type="ECO:0000313" key="2">
    <source>
        <dbReference type="Proteomes" id="UP001238163"/>
    </source>
</evidence>
<keyword evidence="2" id="KW-1185">Reference proteome</keyword>
<organism evidence="1 2">
    <name type="scientific">Oligosphaera ethanolica</name>
    <dbReference type="NCBI Taxonomy" id="760260"/>
    <lineage>
        <taxon>Bacteria</taxon>
        <taxon>Pseudomonadati</taxon>
        <taxon>Lentisphaerota</taxon>
        <taxon>Oligosphaeria</taxon>
        <taxon>Oligosphaerales</taxon>
        <taxon>Oligosphaeraceae</taxon>
        <taxon>Oligosphaera</taxon>
    </lineage>
</organism>
<protein>
    <submittedName>
        <fullName evidence="1">Uncharacterized protein</fullName>
    </submittedName>
</protein>
<dbReference type="InterPro" id="IPR012334">
    <property type="entry name" value="Pectin_lyas_fold"/>
</dbReference>
<dbReference type="RefSeq" id="WP_307261464.1">
    <property type="nucleotide sequence ID" value="NZ_JAUSVL010000001.1"/>
</dbReference>
<dbReference type="InterPro" id="IPR011050">
    <property type="entry name" value="Pectin_lyase_fold/virulence"/>
</dbReference>
<name>A0AAE3VGP0_9BACT</name>
<comment type="caution">
    <text evidence="1">The sequence shown here is derived from an EMBL/GenBank/DDBJ whole genome shotgun (WGS) entry which is preliminary data.</text>
</comment>
<dbReference type="Proteomes" id="UP001238163">
    <property type="component" value="Unassembled WGS sequence"/>
</dbReference>
<sequence>MTTAQSTFMENPNSYHGTDSERIEQALAAAARRGVPVCMTARRPDDCAERPYWLIDRAILLPGKSTLIIDNCAIKLSDSARDNFIRSANCGMGVRDIAPLADIHIIGIGNAELIGADRPRATGDGAKTLGERSYGTDAGKAEECQKGDWRNIGVLFARVSNFSISGLTLRDYHCWGISLEYCGHGRLTSLNFAAVGWKMIDGVKEPFLNQDGIDLRRGCYDIVIDGVSGYCGDDLVALTGIPSQRRDAGEPGSTMISGMGIAGMSDDIRHVVIRNVVGYCAGGHQIVRFLNTNGVKLHHVTLDGLTDTSPDGLRCHATVRIGDSNPTWGGVTPLGDTYGIIVRNVHASGKHAVMIAGSLCDAIISGVVNYNPDVEPVSFSSGREYIRNVQISDTITVGQMD</sequence>
<gene>
    <name evidence="1" type="ORF">J3R75_002147</name>
</gene>